<feature type="transmembrane region" description="Helical" evidence="1">
    <location>
        <begin position="126"/>
        <end position="145"/>
    </location>
</feature>
<dbReference type="InterPro" id="IPR029069">
    <property type="entry name" value="HotDog_dom_sf"/>
</dbReference>
<proteinExistence type="predicted"/>
<dbReference type="EMBL" id="JARJJS010000002">
    <property type="protein sequence ID" value="MDF4025314.1"/>
    <property type="molecule type" value="Genomic_DNA"/>
</dbReference>
<dbReference type="Proteomes" id="UP001528850">
    <property type="component" value="Unassembled WGS sequence"/>
</dbReference>
<feature type="transmembrane region" description="Helical" evidence="1">
    <location>
        <begin position="151"/>
        <end position="173"/>
    </location>
</feature>
<keyword evidence="1" id="KW-0812">Transmembrane</keyword>
<keyword evidence="1" id="KW-0472">Membrane</keyword>
<feature type="domain" description="ApeI dehydratase-like" evidence="2">
    <location>
        <begin position="284"/>
        <end position="379"/>
    </location>
</feature>
<comment type="caution">
    <text evidence="3">The sequence shown here is derived from an EMBL/GenBank/DDBJ whole genome shotgun (WGS) entry which is preliminary data.</text>
</comment>
<evidence type="ECO:0000313" key="3">
    <source>
        <dbReference type="EMBL" id="MDF4025314.1"/>
    </source>
</evidence>
<dbReference type="SUPFAM" id="SSF54637">
    <property type="entry name" value="Thioesterase/thiol ester dehydrase-isomerase"/>
    <property type="match status" value="1"/>
</dbReference>
<feature type="transmembrane region" description="Helical" evidence="1">
    <location>
        <begin position="30"/>
        <end position="48"/>
    </location>
</feature>
<dbReference type="Pfam" id="PF22818">
    <property type="entry name" value="ApeI-like"/>
    <property type="match status" value="1"/>
</dbReference>
<feature type="transmembrane region" description="Helical" evidence="1">
    <location>
        <begin position="77"/>
        <end position="97"/>
    </location>
</feature>
<organism evidence="3 4">
    <name type="scientific">Luteibacter sahnii</name>
    <dbReference type="NCBI Taxonomy" id="3021977"/>
    <lineage>
        <taxon>Bacteria</taxon>
        <taxon>Pseudomonadati</taxon>
        <taxon>Pseudomonadota</taxon>
        <taxon>Gammaproteobacteria</taxon>
        <taxon>Lysobacterales</taxon>
        <taxon>Rhodanobacteraceae</taxon>
        <taxon>Luteibacter</taxon>
    </lineage>
</organism>
<feature type="transmembrane region" description="Helical" evidence="1">
    <location>
        <begin position="7"/>
        <end position="24"/>
    </location>
</feature>
<dbReference type="InterPro" id="IPR054545">
    <property type="entry name" value="ApeI-like"/>
</dbReference>
<keyword evidence="4" id="KW-1185">Reference proteome</keyword>
<sequence length="392" mass="42648">MRKLSDVALVLAGVLYPFIVYFGSDHVSPPMFGLILGGLWLIRAPALLRRPGGGWMLGVTLAYCAVLALGGEEHLLRWYPSLICGLLLAVFGLSLKFGPPVIERIARVTEPDLPPVAVAYTRKVTWVWVAFFAANGTASGVLAAWGNLSWWTFYNGVLAYTVMGALFVGEWILRQRLRRRINQAPMNAAAHRLDSHPWVERAMGGYAGKQGPGMAVALSAAGRLALLRHGRAGLVSELGQQAAGDDALATPMVWRFVETLPDVATVDALLQAPLPAMARITGERKDGDTLVLELSLPLDLDCFSDHFPQAPVLPGVTQVDWAIDLAASRLATPRACRAIDQLKFQRLLRPGDIVELALRYDAARDRLHFVYRDAQAPYSSAHLQLVGANSDA</sequence>
<keyword evidence="1" id="KW-1133">Transmembrane helix</keyword>
<evidence type="ECO:0000259" key="2">
    <source>
        <dbReference type="Pfam" id="PF22818"/>
    </source>
</evidence>
<evidence type="ECO:0000313" key="4">
    <source>
        <dbReference type="Proteomes" id="UP001528850"/>
    </source>
</evidence>
<gene>
    <name evidence="3" type="ORF">P3W24_10100</name>
</gene>
<dbReference type="Gene3D" id="3.10.129.10">
    <property type="entry name" value="Hotdog Thioesterase"/>
    <property type="match status" value="1"/>
</dbReference>
<name>A0ABT6BB53_9GAMM</name>
<feature type="transmembrane region" description="Helical" evidence="1">
    <location>
        <begin position="55"/>
        <end position="71"/>
    </location>
</feature>
<protein>
    <recommendedName>
        <fullName evidence="2">ApeI dehydratase-like domain-containing protein</fullName>
    </recommendedName>
</protein>
<accession>A0ABT6BB53</accession>
<reference evidence="3 4" key="1">
    <citation type="journal article" date="2024" name="Curr. Microbiol.">
        <title>Luteibacter sahnii sp. nov., A Novel Yellow-Colored Xanthomonadin Pigment Producing Probiotic Bacterium from Healthy Rice Seed Microbiome.</title>
        <authorList>
            <person name="Jaiswal G."/>
            <person name="Rana R."/>
            <person name="Nayak P.K."/>
            <person name="Chouhan R."/>
            <person name="Gandhi S.G."/>
            <person name="Patel H.K."/>
            <person name="Patil P.B."/>
        </authorList>
    </citation>
    <scope>NUCLEOTIDE SEQUENCE [LARGE SCALE GENOMIC DNA]</scope>
    <source>
        <strain evidence="3 4">PPL201</strain>
    </source>
</reference>
<evidence type="ECO:0000256" key="1">
    <source>
        <dbReference type="SAM" id="Phobius"/>
    </source>
</evidence>